<comment type="similarity">
    <text evidence="3">Belongs to the FdhD family.</text>
</comment>
<dbReference type="GO" id="GO:0005737">
    <property type="term" value="C:cytoplasm"/>
    <property type="evidence" value="ECO:0007669"/>
    <property type="project" value="UniProtKB-SubCell"/>
</dbReference>
<dbReference type="HAMAP" id="MF_00187">
    <property type="entry name" value="FdhD"/>
    <property type="match status" value="1"/>
</dbReference>
<dbReference type="STRING" id="1288484.GCA_000348665_00159"/>
<keyword evidence="2 3" id="KW-0501">Molybdenum cofactor biosynthesis</keyword>
<dbReference type="PANTHER" id="PTHR30592">
    <property type="entry name" value="FORMATE DEHYDROGENASE"/>
    <property type="match status" value="1"/>
</dbReference>
<dbReference type="GO" id="GO:0006777">
    <property type="term" value="P:Mo-molybdopterin cofactor biosynthetic process"/>
    <property type="evidence" value="ECO:0007669"/>
    <property type="project" value="UniProtKB-UniRule"/>
</dbReference>
<dbReference type="GO" id="GO:0097163">
    <property type="term" value="F:sulfur carrier activity"/>
    <property type="evidence" value="ECO:0007669"/>
    <property type="project" value="UniProtKB-UniRule"/>
</dbReference>
<keyword evidence="4" id="KW-0808">Transferase</keyword>
<evidence type="ECO:0000313" key="4">
    <source>
        <dbReference type="EMBL" id="AXG98463.1"/>
    </source>
</evidence>
<accession>A0A345IFJ1</accession>
<reference evidence="4 5" key="1">
    <citation type="submission" date="2018-07" db="EMBL/GenBank/DDBJ databases">
        <title>Complete Genome and Methylome Analysis of Deinococcus wulumuqiensis NEB 479.</title>
        <authorList>
            <person name="Fomenkov A."/>
            <person name="Luyten Y."/>
            <person name="Vincze T."/>
            <person name="Anton B.P."/>
            <person name="Clark T."/>
            <person name="Roberts R.J."/>
            <person name="Morgan R.D."/>
        </authorList>
    </citation>
    <scope>NUCLEOTIDE SEQUENCE [LARGE SCALE GENOMIC DNA]</scope>
    <source>
        <strain evidence="4 5">NEB 479</strain>
    </source>
</reference>
<dbReference type="SUPFAM" id="SSF53927">
    <property type="entry name" value="Cytidine deaminase-like"/>
    <property type="match status" value="1"/>
</dbReference>
<keyword evidence="1 3" id="KW-0963">Cytoplasm</keyword>
<dbReference type="Proteomes" id="UP000253744">
    <property type="component" value="Chromosome"/>
</dbReference>
<dbReference type="AlphaFoldDB" id="A0A345IFJ1"/>
<feature type="active site" description="Cysteine persulfide intermediate" evidence="3">
    <location>
        <position position="111"/>
    </location>
</feature>
<dbReference type="PANTHER" id="PTHR30592:SF1">
    <property type="entry name" value="SULFUR CARRIER PROTEIN FDHD"/>
    <property type="match status" value="1"/>
</dbReference>
<evidence type="ECO:0000256" key="1">
    <source>
        <dbReference type="ARBA" id="ARBA00022490"/>
    </source>
</evidence>
<sequence>MPGAPANACLTVPAQRLGTGGRSAVHDALAAEEPLELRLHTPADPLPLAVLMRTPGHDRELIGGWLLSEGLFPAELSLSPDDENPNVWHLHTPEWERLAAGARLGVSSSACGVCGTGSIERLAVRAGPLPVSGPPLPWPLLAGLPQQLQAAQPLFRDTGGVHAAGLFTAAGELLAAFEDVGRHNATDKVLGWALRQGLDRSALVLCVSSRAGFEIVQKAVMAGVPVVVAVGAASSLAVDTAQAFGLTLCAFVRQGRVTVYTGAERLELPDALP</sequence>
<proteinExistence type="inferred from homology"/>
<evidence type="ECO:0000256" key="3">
    <source>
        <dbReference type="HAMAP-Rule" id="MF_00187"/>
    </source>
</evidence>
<dbReference type="NCBIfam" id="TIGR00129">
    <property type="entry name" value="fdhD_narQ"/>
    <property type="match status" value="1"/>
</dbReference>
<dbReference type="EMBL" id="CP031158">
    <property type="protein sequence ID" value="AXG98463.1"/>
    <property type="molecule type" value="Genomic_DNA"/>
</dbReference>
<dbReference type="InterPro" id="IPR016193">
    <property type="entry name" value="Cytidine_deaminase-like"/>
</dbReference>
<evidence type="ECO:0000313" key="5">
    <source>
        <dbReference type="Proteomes" id="UP000253744"/>
    </source>
</evidence>
<protein>
    <recommendedName>
        <fullName evidence="3">Sulfur carrier protein FdhD</fullName>
    </recommendedName>
</protein>
<comment type="subcellular location">
    <subcellularLocation>
        <location evidence="3">Cytoplasm</location>
    </subcellularLocation>
</comment>
<organism evidence="4 5">
    <name type="scientific">Deinococcus wulumuqiensis</name>
    <dbReference type="NCBI Taxonomy" id="980427"/>
    <lineage>
        <taxon>Bacteria</taxon>
        <taxon>Thermotogati</taxon>
        <taxon>Deinococcota</taxon>
        <taxon>Deinococci</taxon>
        <taxon>Deinococcales</taxon>
        <taxon>Deinococcaceae</taxon>
        <taxon>Deinococcus</taxon>
    </lineage>
</organism>
<dbReference type="KEGG" id="dwu:DVJ83_03985"/>
<comment type="function">
    <text evidence="3">Required for formate dehydrogenase (FDH) activity. Acts as a sulfur carrier protein that transfers sulfur from IscS to the molybdenum cofactor prior to its insertion into FDH.</text>
</comment>
<feature type="binding site" evidence="3">
    <location>
        <begin position="251"/>
        <end position="256"/>
    </location>
    <ligand>
        <name>Mo-bis(molybdopterin guanine dinucleotide)</name>
        <dbReference type="ChEBI" id="CHEBI:60539"/>
    </ligand>
</feature>
<dbReference type="PIRSF" id="PIRSF015626">
    <property type="entry name" value="FdhD"/>
    <property type="match status" value="1"/>
</dbReference>
<evidence type="ECO:0000256" key="2">
    <source>
        <dbReference type="ARBA" id="ARBA00023150"/>
    </source>
</evidence>
<dbReference type="Pfam" id="PF02634">
    <property type="entry name" value="FdhD-NarQ"/>
    <property type="match status" value="1"/>
</dbReference>
<dbReference type="Gene3D" id="3.40.140.10">
    <property type="entry name" value="Cytidine Deaminase, domain 2"/>
    <property type="match status" value="1"/>
</dbReference>
<dbReference type="GO" id="GO:0016783">
    <property type="term" value="F:sulfurtransferase activity"/>
    <property type="evidence" value="ECO:0007669"/>
    <property type="project" value="InterPro"/>
</dbReference>
<gene>
    <name evidence="3" type="primary">fdhD</name>
    <name evidence="4" type="ORF">DVJ83_03985</name>
</gene>
<dbReference type="InterPro" id="IPR003786">
    <property type="entry name" value="FdhD"/>
</dbReference>
<name>A0A345IFJ1_9DEIO</name>